<evidence type="ECO:0000313" key="2">
    <source>
        <dbReference type="Proteomes" id="UP000814128"/>
    </source>
</evidence>
<accession>A0ACB8QBB9</accession>
<reference evidence="1" key="2">
    <citation type="journal article" date="2022" name="New Phytol.">
        <title>Evolutionary transition to the ectomycorrhizal habit in the genomes of a hyperdiverse lineage of mushroom-forming fungi.</title>
        <authorList>
            <person name="Looney B."/>
            <person name="Miyauchi S."/>
            <person name="Morin E."/>
            <person name="Drula E."/>
            <person name="Courty P.E."/>
            <person name="Kohler A."/>
            <person name="Kuo A."/>
            <person name="LaButti K."/>
            <person name="Pangilinan J."/>
            <person name="Lipzen A."/>
            <person name="Riley R."/>
            <person name="Andreopoulos W."/>
            <person name="He G."/>
            <person name="Johnson J."/>
            <person name="Nolan M."/>
            <person name="Tritt A."/>
            <person name="Barry K.W."/>
            <person name="Grigoriev I.V."/>
            <person name="Nagy L.G."/>
            <person name="Hibbett D."/>
            <person name="Henrissat B."/>
            <person name="Matheny P.B."/>
            <person name="Labbe J."/>
            <person name="Martin F.M."/>
        </authorList>
    </citation>
    <scope>NUCLEOTIDE SEQUENCE</scope>
    <source>
        <strain evidence="1">EC-137</strain>
    </source>
</reference>
<proteinExistence type="predicted"/>
<gene>
    <name evidence="1" type="ORF">K488DRAFT_73387</name>
</gene>
<organism evidence="1 2">
    <name type="scientific">Vararia minispora EC-137</name>
    <dbReference type="NCBI Taxonomy" id="1314806"/>
    <lineage>
        <taxon>Eukaryota</taxon>
        <taxon>Fungi</taxon>
        <taxon>Dikarya</taxon>
        <taxon>Basidiomycota</taxon>
        <taxon>Agaricomycotina</taxon>
        <taxon>Agaricomycetes</taxon>
        <taxon>Russulales</taxon>
        <taxon>Lachnocladiaceae</taxon>
        <taxon>Vararia</taxon>
    </lineage>
</organism>
<dbReference type="EMBL" id="MU273713">
    <property type="protein sequence ID" value="KAI0028908.1"/>
    <property type="molecule type" value="Genomic_DNA"/>
</dbReference>
<evidence type="ECO:0000313" key="1">
    <source>
        <dbReference type="EMBL" id="KAI0028908.1"/>
    </source>
</evidence>
<reference evidence="1" key="1">
    <citation type="submission" date="2021-02" db="EMBL/GenBank/DDBJ databases">
        <authorList>
            <consortium name="DOE Joint Genome Institute"/>
            <person name="Ahrendt S."/>
            <person name="Looney B.P."/>
            <person name="Miyauchi S."/>
            <person name="Morin E."/>
            <person name="Drula E."/>
            <person name="Courty P.E."/>
            <person name="Chicoki N."/>
            <person name="Fauchery L."/>
            <person name="Kohler A."/>
            <person name="Kuo A."/>
            <person name="Labutti K."/>
            <person name="Pangilinan J."/>
            <person name="Lipzen A."/>
            <person name="Riley R."/>
            <person name="Andreopoulos W."/>
            <person name="He G."/>
            <person name="Johnson J."/>
            <person name="Barry K.W."/>
            <person name="Grigoriev I.V."/>
            <person name="Nagy L."/>
            <person name="Hibbett D."/>
            <person name="Henrissat B."/>
            <person name="Matheny P.B."/>
            <person name="Labbe J."/>
            <person name="Martin F."/>
        </authorList>
    </citation>
    <scope>NUCLEOTIDE SEQUENCE</scope>
    <source>
        <strain evidence="1">EC-137</strain>
    </source>
</reference>
<keyword evidence="2" id="KW-1185">Reference proteome</keyword>
<protein>
    <submittedName>
        <fullName evidence="1">Uncharacterized protein</fullName>
    </submittedName>
</protein>
<sequence length="524" mass="56614">MIILEPAQLPKLEQSHKVHVPTHNHENTSFRRPASSLSTSTLPDYEESQKAHISPLAAIRAQRPRFYPLSPFRRSATPPSRSRRCTLFVYYIFLAYAIIGSVVLLPILVWKTRQSSNDTGGDSRPIFFQDPPPSLGIPLYDNSHMNMALMDVGGGTSRCNTWTSGPSSFPNYTASLNFSFPISPSLRVSTDDDANGLLVVNLNSNKSVSDIVFKADVQYSDPDFFHNSSLCYSQTGNLTTLSKHAEDNAFAANLTLLLPRSSHQIEIPEFATYASNFEQRLGALSPSVTFNNVALEGSHEPISFESIVADTLVVKTSDAPVTGNMNVTGALSIDTVSAAIDANISLVNLEDWNHPTSAALDTGNAPLNVNFIVAASGSPKRPQFLLKASTFNAPLNITMSHAPSTPSSRTYVHGIAAAGPLTLSADALFNGVFDLSTKAASAQVQRTLAPGTNSTNFQNGVCEVEFDYKMAARSIGWAGTGKRPSEDDQSHLMLETSLGPVTLNLYNTRGVPGVVSWATTKLWS</sequence>
<name>A0ACB8QBB9_9AGAM</name>
<comment type="caution">
    <text evidence="1">The sequence shown here is derived from an EMBL/GenBank/DDBJ whole genome shotgun (WGS) entry which is preliminary data.</text>
</comment>
<dbReference type="Proteomes" id="UP000814128">
    <property type="component" value="Unassembled WGS sequence"/>
</dbReference>